<dbReference type="Proteomes" id="UP000077173">
    <property type="component" value="Unassembled WGS sequence"/>
</dbReference>
<dbReference type="InterPro" id="IPR036380">
    <property type="entry name" value="Isochorismatase-like_sf"/>
</dbReference>
<evidence type="ECO:0000313" key="4">
    <source>
        <dbReference type="Proteomes" id="UP000077173"/>
    </source>
</evidence>
<evidence type="ECO:0000313" key="3">
    <source>
        <dbReference type="EMBL" id="OAF15769.1"/>
    </source>
</evidence>
<keyword evidence="1" id="KW-0378">Hydrolase</keyword>
<protein>
    <submittedName>
        <fullName evidence="3">Isochorismatase</fullName>
    </submittedName>
</protein>
<dbReference type="InterPro" id="IPR000868">
    <property type="entry name" value="Isochorismatase-like_dom"/>
</dbReference>
<name>A0A176Z4Y5_9BRAD</name>
<dbReference type="Pfam" id="PF00857">
    <property type="entry name" value="Isochorismatase"/>
    <property type="match status" value="1"/>
</dbReference>
<dbReference type="Gene3D" id="3.40.50.850">
    <property type="entry name" value="Isochorismatase-like"/>
    <property type="match status" value="1"/>
</dbReference>
<dbReference type="PANTHER" id="PTHR43540:SF15">
    <property type="entry name" value="BLR5631 PROTEIN"/>
    <property type="match status" value="1"/>
</dbReference>
<reference evidence="3 4" key="1">
    <citation type="submission" date="2016-02" db="EMBL/GenBank/DDBJ databases">
        <title>Draft genome sequence of the strain BR 10247T Bradyrhizobium neotropicale isolated from nodules of Centrolobium paraense.</title>
        <authorList>
            <person name="Simoes-Araujo J.L."/>
            <person name="Barauna A.C."/>
            <person name="Silva K."/>
            <person name="Zilli J.E."/>
        </authorList>
    </citation>
    <scope>NUCLEOTIDE SEQUENCE [LARGE SCALE GENOMIC DNA]</scope>
    <source>
        <strain evidence="3 4">BR 10247</strain>
    </source>
</reference>
<dbReference type="GO" id="GO:0016787">
    <property type="term" value="F:hydrolase activity"/>
    <property type="evidence" value="ECO:0007669"/>
    <property type="project" value="UniProtKB-KW"/>
</dbReference>
<accession>A0A176Z4Y5</accession>
<comment type="caution">
    <text evidence="3">The sequence shown here is derived from an EMBL/GenBank/DDBJ whole genome shotgun (WGS) entry which is preliminary data.</text>
</comment>
<dbReference type="InterPro" id="IPR050272">
    <property type="entry name" value="Isochorismatase-like_hydrls"/>
</dbReference>
<dbReference type="PANTHER" id="PTHR43540">
    <property type="entry name" value="PEROXYUREIDOACRYLATE/UREIDOACRYLATE AMIDOHYDROLASE-RELATED"/>
    <property type="match status" value="1"/>
</dbReference>
<organism evidence="3 4">
    <name type="scientific">Bradyrhizobium neotropicale</name>
    <dbReference type="NCBI Taxonomy" id="1497615"/>
    <lineage>
        <taxon>Bacteria</taxon>
        <taxon>Pseudomonadati</taxon>
        <taxon>Pseudomonadota</taxon>
        <taxon>Alphaproteobacteria</taxon>
        <taxon>Hyphomicrobiales</taxon>
        <taxon>Nitrobacteraceae</taxon>
        <taxon>Bradyrhizobium</taxon>
    </lineage>
</organism>
<dbReference type="SUPFAM" id="SSF52499">
    <property type="entry name" value="Isochorismatase-like hydrolases"/>
    <property type="match status" value="1"/>
</dbReference>
<evidence type="ECO:0000256" key="1">
    <source>
        <dbReference type="ARBA" id="ARBA00022801"/>
    </source>
</evidence>
<dbReference type="EMBL" id="LSEF01000061">
    <property type="protein sequence ID" value="OAF15769.1"/>
    <property type="molecule type" value="Genomic_DNA"/>
</dbReference>
<evidence type="ECO:0000259" key="2">
    <source>
        <dbReference type="Pfam" id="PF00857"/>
    </source>
</evidence>
<dbReference type="RefSeq" id="WP_063679353.1">
    <property type="nucleotide sequence ID" value="NZ_LSEF01000061.1"/>
</dbReference>
<dbReference type="CDD" id="cd01014">
    <property type="entry name" value="nicotinamidase_related"/>
    <property type="match status" value="1"/>
</dbReference>
<dbReference type="AlphaFoldDB" id="A0A176Z4Y5"/>
<sequence>MTAPKTLLELAGADLNPPTLGASCLILIDIQNEYRAGPLALPDAEAAIASASRLLARARQSGAAIFHIAHKGRAGSLFDREAERGAIVTSLTPLASEPVIEKALPNAFAGTGLQARLAATGRKNIVLAGFMTHMCVSSTARAALDLAFRTTIAADACATRDLPDGRGGTIAAATIHEVALAELSDRFALIARGDALT</sequence>
<keyword evidence="4" id="KW-1185">Reference proteome</keyword>
<proteinExistence type="predicted"/>
<gene>
    <name evidence="3" type="ORF">AXW67_15175</name>
</gene>
<feature type="domain" description="Isochorismatase-like" evidence="2">
    <location>
        <begin position="23"/>
        <end position="188"/>
    </location>
</feature>